<organism evidence="2 3">
    <name type="scientific">Treponema parvum</name>
    <dbReference type="NCBI Taxonomy" id="138851"/>
    <lineage>
        <taxon>Bacteria</taxon>
        <taxon>Pseudomonadati</taxon>
        <taxon>Spirochaetota</taxon>
        <taxon>Spirochaetia</taxon>
        <taxon>Spirochaetales</taxon>
        <taxon>Treponemataceae</taxon>
        <taxon>Treponema</taxon>
    </lineage>
</organism>
<evidence type="ECO:0000313" key="3">
    <source>
        <dbReference type="Proteomes" id="UP000671908"/>
    </source>
</evidence>
<dbReference type="Pfam" id="PF03235">
    <property type="entry name" value="GmrSD_N"/>
    <property type="match status" value="1"/>
</dbReference>
<sequence length="770" mass="90820">MSDIYTFYKLISKYKIQIPVIQREYAQGRKDVRAHDIRKSFIASLIECTKSSGKTLFLDFTYGKMSEDKIFIPFDGQQRLTTLFLFHLFVFKKTGFPEVNRLLDFSYKTRLSSKEFCEAIVKNNIIPKTGDISSFIKDQSWYFAEWTCDATVEGMLVVLDEIQRQIDSDASVDCNFIKDSLLSDDCITFHFVDMGVNKLPDETYIKMNARGKSLTSFENFKASLEDYLETKDDKLYHRFKGEYIKEKGIYSGIDGQWMEFFFNKNNQEIPDSLIQSIMNRHFINAWNIWYSENAKTKSELKRLSNEERLFQDAVVRLKSQIDTDFLLYPTDENFISWDLYKNIFDNCTLKNTVEPIFNFFDALLINYENIINTCKTSWEEKENWNPLQGKKDKDTQETYKSRVAFYAMVLFFNRNYEIKQLKEWMRIIWNYLENTTIDSEMPYNAALRVVKALSVFSNSIIDGLADHYGDINLPNDFAGKIQVSEEKLKAEKILSRNGRDWKTRIIEAEGFALLKGKINVLFIHGEKTTYKDFSDRLDLLIKIYENNDEYHFVKVLLSYYEDKSLTKRLALKRTDNNWKRLLTEDLFKTFQLIESDKIKRSKIPWINDLCSTDLLNNSREDGKIVTKYGDSFVLWGTSGCVTQTYGNPVRGNVVIGHIRNKLLTNEKIKTDSKLKNVNFYEGINIDFEYKSRYFQWWRRNNDNEAEFDVYLMLTSDPYSYAERNKKPKTLTNTDLDKYFCFNITKEMKTDSEIFIKALGNLITEYNKDRK</sequence>
<dbReference type="RefSeq" id="WP_210120220.1">
    <property type="nucleotide sequence ID" value="NZ_CP054142.1"/>
</dbReference>
<dbReference type="Proteomes" id="UP000671908">
    <property type="component" value="Chromosome"/>
</dbReference>
<name>A0A975IE35_9SPIR</name>
<evidence type="ECO:0000313" key="2">
    <source>
        <dbReference type="EMBL" id="QTQ13531.1"/>
    </source>
</evidence>
<gene>
    <name evidence="2" type="ORF">HRQ91_03130</name>
</gene>
<accession>A0A975IE35</accession>
<feature type="domain" description="GmrSD restriction endonucleases N-terminal" evidence="1">
    <location>
        <begin position="9"/>
        <end position="224"/>
    </location>
</feature>
<dbReference type="AlphaFoldDB" id="A0A975IE35"/>
<dbReference type="InterPro" id="IPR004919">
    <property type="entry name" value="GmrSD_N"/>
</dbReference>
<evidence type="ECO:0000259" key="1">
    <source>
        <dbReference type="Pfam" id="PF03235"/>
    </source>
</evidence>
<dbReference type="KEGG" id="tpav:HRQ91_03130"/>
<proteinExistence type="predicted"/>
<keyword evidence="3" id="KW-1185">Reference proteome</keyword>
<protein>
    <submittedName>
        <fullName evidence="2">DUF262 domain-containing protein</fullName>
    </submittedName>
</protein>
<reference evidence="2 3" key="1">
    <citation type="journal article" date="2021" name="Microbiol. Resour. Announc.">
        <title>Complete Genome Sequences of Three Human Oral Treponema parvum Isolates.</title>
        <authorList>
            <person name="Zeng H."/>
            <person name="Watt R.M."/>
        </authorList>
    </citation>
    <scope>NUCLEOTIDE SEQUENCE [LARGE SCALE GENOMIC DNA]</scope>
    <source>
        <strain evidence="2 3">ATCC 700770</strain>
    </source>
</reference>
<dbReference type="EMBL" id="CP054142">
    <property type="protein sequence ID" value="QTQ13531.1"/>
    <property type="molecule type" value="Genomic_DNA"/>
</dbReference>